<comment type="caution">
    <text evidence="1">The sequence shown here is derived from an EMBL/GenBank/DDBJ whole genome shotgun (WGS) entry which is preliminary data.</text>
</comment>
<evidence type="ECO:0000313" key="1">
    <source>
        <dbReference type="EMBL" id="MFH4974484.1"/>
    </source>
</evidence>
<dbReference type="AlphaFoldDB" id="A0ABD6E8J3"/>
<protein>
    <submittedName>
        <fullName evidence="1">Uncharacterized protein</fullName>
    </submittedName>
</protein>
<sequence>MEAIKSAIKLAVDSSIPATSYHEKVPEGLITAILCHINIYQKSRGNMLDGTSFIETFQPSVPSHHSELQNTSYWQFTLAIRETKIYGRIRGYCVDHSLALIANQDIPCFLRLLYSSSGDTDELVIVAL</sequence>
<accession>A0ABD6E8J3</accession>
<evidence type="ECO:0000313" key="2">
    <source>
        <dbReference type="Proteomes" id="UP001608902"/>
    </source>
</evidence>
<gene>
    <name evidence="1" type="ORF">AB6A40_001193</name>
</gene>
<dbReference type="EMBL" id="JBGFUD010000416">
    <property type="protein sequence ID" value="MFH4974484.1"/>
    <property type="molecule type" value="Genomic_DNA"/>
</dbReference>
<proteinExistence type="predicted"/>
<name>A0ABD6E8J3_9BILA</name>
<reference evidence="1 2" key="1">
    <citation type="submission" date="2024-08" db="EMBL/GenBank/DDBJ databases">
        <title>Gnathostoma spinigerum genome.</title>
        <authorList>
            <person name="Gonzalez-Bertolin B."/>
            <person name="Monzon S."/>
            <person name="Zaballos A."/>
            <person name="Jimenez P."/>
            <person name="Dekumyoy P."/>
            <person name="Varona S."/>
            <person name="Cuesta I."/>
            <person name="Sumanam S."/>
            <person name="Adisakwattana P."/>
            <person name="Gasser R.B."/>
            <person name="Hernandez-Gonzalez A."/>
            <person name="Young N.D."/>
            <person name="Perteguer M.J."/>
        </authorList>
    </citation>
    <scope>NUCLEOTIDE SEQUENCE [LARGE SCALE GENOMIC DNA]</scope>
    <source>
        <strain evidence="1">AL3</strain>
        <tissue evidence="1">Liver</tissue>
    </source>
</reference>
<keyword evidence="2" id="KW-1185">Reference proteome</keyword>
<organism evidence="1 2">
    <name type="scientific">Gnathostoma spinigerum</name>
    <dbReference type="NCBI Taxonomy" id="75299"/>
    <lineage>
        <taxon>Eukaryota</taxon>
        <taxon>Metazoa</taxon>
        <taxon>Ecdysozoa</taxon>
        <taxon>Nematoda</taxon>
        <taxon>Chromadorea</taxon>
        <taxon>Rhabditida</taxon>
        <taxon>Spirurina</taxon>
        <taxon>Gnathostomatomorpha</taxon>
        <taxon>Gnathostomatoidea</taxon>
        <taxon>Gnathostomatidae</taxon>
        <taxon>Gnathostoma</taxon>
    </lineage>
</organism>
<dbReference type="Proteomes" id="UP001608902">
    <property type="component" value="Unassembled WGS sequence"/>
</dbReference>